<gene>
    <name evidence="1" type="ORF">OG288_43535</name>
</gene>
<dbReference type="RefSeq" id="WP_328940243.1">
    <property type="nucleotide sequence ID" value="NZ_CP108133.1"/>
</dbReference>
<accession>A0ABZ1K050</accession>
<reference evidence="1" key="1">
    <citation type="submission" date="2022-10" db="EMBL/GenBank/DDBJ databases">
        <title>The complete genomes of actinobacterial strains from the NBC collection.</title>
        <authorList>
            <person name="Joergensen T.S."/>
            <person name="Alvarez Arevalo M."/>
            <person name="Sterndorff E.B."/>
            <person name="Faurdal D."/>
            <person name="Vuksanovic O."/>
            <person name="Mourched A.-S."/>
            <person name="Charusanti P."/>
            <person name="Shaw S."/>
            <person name="Blin K."/>
            <person name="Weber T."/>
        </authorList>
    </citation>
    <scope>NUCLEOTIDE SEQUENCE</scope>
    <source>
        <strain evidence="1">NBC_00189</strain>
    </source>
</reference>
<dbReference type="EMBL" id="CP108133">
    <property type="protein sequence ID" value="WTP55348.1"/>
    <property type="molecule type" value="Genomic_DNA"/>
</dbReference>
<organism evidence="1 2">
    <name type="scientific">Streptomyces tauricus</name>
    <dbReference type="NCBI Taxonomy" id="68274"/>
    <lineage>
        <taxon>Bacteria</taxon>
        <taxon>Bacillati</taxon>
        <taxon>Actinomycetota</taxon>
        <taxon>Actinomycetes</taxon>
        <taxon>Kitasatosporales</taxon>
        <taxon>Streptomycetaceae</taxon>
        <taxon>Streptomyces</taxon>
        <taxon>Streptomyces aurantiacus group</taxon>
    </lineage>
</organism>
<evidence type="ECO:0000313" key="2">
    <source>
        <dbReference type="Proteomes" id="UP001432166"/>
    </source>
</evidence>
<evidence type="ECO:0000313" key="1">
    <source>
        <dbReference type="EMBL" id="WTP55348.1"/>
    </source>
</evidence>
<name>A0ABZ1K050_9ACTN</name>
<dbReference type="Proteomes" id="UP001432166">
    <property type="component" value="Chromosome"/>
</dbReference>
<sequence>MLLPSAEEAHAAALTAQEQQLINHNRGRILTGAGEEAAQQLKDLAAPQGTDNRMVNPSIPGTGNRICALELLAGASGISTGAR</sequence>
<proteinExistence type="predicted"/>
<protein>
    <submittedName>
        <fullName evidence="1">Uncharacterized protein</fullName>
    </submittedName>
</protein>
<keyword evidence="2" id="KW-1185">Reference proteome</keyword>